<reference evidence="2 3" key="1">
    <citation type="journal article" date="2019" name="BMC Genomics">
        <title>New insights from Opisthorchis felineus genome: update on genomics of the epidemiologically important liver flukes.</title>
        <authorList>
            <person name="Ershov N.I."/>
            <person name="Mordvinov V.A."/>
            <person name="Prokhortchouk E.B."/>
            <person name="Pakharukova M.Y."/>
            <person name="Gunbin K.V."/>
            <person name="Ustyantsev K."/>
            <person name="Genaev M.A."/>
            <person name="Blinov A.G."/>
            <person name="Mazur A."/>
            <person name="Boulygina E."/>
            <person name="Tsygankova S."/>
            <person name="Khrameeva E."/>
            <person name="Chekanov N."/>
            <person name="Fan G."/>
            <person name="Xiao A."/>
            <person name="Zhang H."/>
            <person name="Xu X."/>
            <person name="Yang H."/>
            <person name="Solovyev V."/>
            <person name="Lee S.M."/>
            <person name="Liu X."/>
            <person name="Afonnikov D.A."/>
            <person name="Skryabin K.G."/>
        </authorList>
    </citation>
    <scope>NUCLEOTIDE SEQUENCE [LARGE SCALE GENOMIC DNA]</scope>
    <source>
        <strain evidence="2">AK-0245</strain>
        <tissue evidence="2">Whole organism</tissue>
    </source>
</reference>
<dbReference type="OrthoDB" id="10373171at2759"/>
<feature type="compositionally biased region" description="Acidic residues" evidence="1">
    <location>
        <begin position="498"/>
        <end position="507"/>
    </location>
</feature>
<feature type="compositionally biased region" description="Polar residues" evidence="1">
    <location>
        <begin position="26"/>
        <end position="41"/>
    </location>
</feature>
<keyword evidence="3" id="KW-1185">Reference proteome</keyword>
<protein>
    <submittedName>
        <fullName evidence="2">Uncharacterized protein</fullName>
    </submittedName>
</protein>
<evidence type="ECO:0000313" key="2">
    <source>
        <dbReference type="EMBL" id="TGZ75647.1"/>
    </source>
</evidence>
<organism evidence="2 3">
    <name type="scientific">Opisthorchis felineus</name>
    <dbReference type="NCBI Taxonomy" id="147828"/>
    <lineage>
        <taxon>Eukaryota</taxon>
        <taxon>Metazoa</taxon>
        <taxon>Spiralia</taxon>
        <taxon>Lophotrochozoa</taxon>
        <taxon>Platyhelminthes</taxon>
        <taxon>Trematoda</taxon>
        <taxon>Digenea</taxon>
        <taxon>Opisthorchiida</taxon>
        <taxon>Opisthorchiata</taxon>
        <taxon>Opisthorchiidae</taxon>
        <taxon>Opisthorchis</taxon>
    </lineage>
</organism>
<feature type="region of interest" description="Disordered" evidence="1">
    <location>
        <begin position="306"/>
        <end position="335"/>
    </location>
</feature>
<feature type="region of interest" description="Disordered" evidence="1">
    <location>
        <begin position="395"/>
        <end position="430"/>
    </location>
</feature>
<proteinExistence type="predicted"/>
<accession>A0A4S2MMU9</accession>
<feature type="compositionally biased region" description="Polar residues" evidence="1">
    <location>
        <begin position="307"/>
        <end position="321"/>
    </location>
</feature>
<gene>
    <name evidence="2" type="ORF">CRM22_000273</name>
</gene>
<dbReference type="Proteomes" id="UP000308267">
    <property type="component" value="Unassembled WGS sequence"/>
</dbReference>
<evidence type="ECO:0000256" key="1">
    <source>
        <dbReference type="SAM" id="MobiDB-lite"/>
    </source>
</evidence>
<feature type="region of interest" description="Disordered" evidence="1">
    <location>
        <begin position="480"/>
        <end position="507"/>
    </location>
</feature>
<feature type="region of interest" description="Disordered" evidence="1">
    <location>
        <begin position="16"/>
        <end position="48"/>
    </location>
</feature>
<comment type="caution">
    <text evidence="2">The sequence shown here is derived from an EMBL/GenBank/DDBJ whole genome shotgun (WGS) entry which is preliminary data.</text>
</comment>
<dbReference type="AlphaFoldDB" id="A0A4S2MMU9"/>
<sequence>MYHLVLPSDLKRAAAVEKRKNRKARTSISFQRRTPSTSRGNTEPERSILGTTDGLATLVDLRLDDIAPETCISDDVSTLVFEKTEEQFDFYPSWSEREEKRWYHRDAPRGTWETTLSDHLTKAPYSYNQELLLHRTSSVKEMASKSSKSRQPTYISSVLRNGDGSRWNSNCDMVAKKYTSQKSRLVTAQEKTEHFATGVGSPENVDKRRGSLSITSVESTLLASCTVARQTFIDQKENFVTYSAAVIKQDAQIKPVVQHRYAKNFNFRQKLPQTASEEMNLLPTEPKIARQSEGPSSDLHISELKKCNNSTSGPSLETSECNKPPTKPHQSEADEVYSVKPSIQRPPVYNQPTAISTLPLKTEIEENFYQKRCSTAENMSDLVYDEFSSGAESLDATSGEACSAEIPQRKHLNSSEKTSPWDDQDSNHLGDLHTNALISQAVQMNPVKIETKEKQLQTMRKRTESTLDKDTLTVVSVKVSSDSNTTLHSDTSSQVFPTEEDIQTQAV</sequence>
<feature type="compositionally biased region" description="Polar residues" evidence="1">
    <location>
        <begin position="480"/>
        <end position="496"/>
    </location>
</feature>
<name>A0A4S2MMU9_OPIFE</name>
<dbReference type="EMBL" id="SJOL01000471">
    <property type="protein sequence ID" value="TGZ75647.1"/>
    <property type="molecule type" value="Genomic_DNA"/>
</dbReference>
<evidence type="ECO:0000313" key="3">
    <source>
        <dbReference type="Proteomes" id="UP000308267"/>
    </source>
</evidence>